<reference evidence="1 2" key="1">
    <citation type="journal article" date="2010" name="Stand. Genomic Sci.">
        <title>Complete genome sequence of Arcobacter nitrofigilis type strain (CI).</title>
        <authorList>
            <person name="Pati A."/>
            <person name="Gronow S."/>
            <person name="Lapidus A."/>
            <person name="Copeland A."/>
            <person name="Glavina Del Rio T."/>
            <person name="Nolan M."/>
            <person name="Lucas S."/>
            <person name="Tice H."/>
            <person name="Cheng J.F."/>
            <person name="Han C."/>
            <person name="Chertkov O."/>
            <person name="Bruce D."/>
            <person name="Tapia R."/>
            <person name="Goodwin L."/>
            <person name="Pitluck S."/>
            <person name="Liolios K."/>
            <person name="Ivanova N."/>
            <person name="Mavromatis K."/>
            <person name="Chen A."/>
            <person name="Palaniappan K."/>
            <person name="Land M."/>
            <person name="Hauser L."/>
            <person name="Chang Y.J."/>
            <person name="Jeffries C.D."/>
            <person name="Detter J.C."/>
            <person name="Rohde M."/>
            <person name="Goker M."/>
            <person name="Bristow J."/>
            <person name="Eisen J.A."/>
            <person name="Markowitz V."/>
            <person name="Hugenholtz P."/>
            <person name="Klenk H.P."/>
            <person name="Kyrpides N.C."/>
        </authorList>
    </citation>
    <scope>NUCLEOTIDE SEQUENCE [LARGE SCALE GENOMIC DNA]</scope>
    <source>
        <strain evidence="2">ATCC 33309 / DSM 7299 / CCUG 15893 / LMG 7604 / NCTC 12251 / CI</strain>
    </source>
</reference>
<name>D5V0K6_ARCNC</name>
<organism evidence="1 2">
    <name type="scientific">Arcobacter nitrofigilis (strain ATCC 33309 / DSM 7299 / CCUG 15893 / LMG 7604 / NCTC 12251 / CI)</name>
    <name type="common">Campylobacter nitrofigilis</name>
    <dbReference type="NCBI Taxonomy" id="572480"/>
    <lineage>
        <taxon>Bacteria</taxon>
        <taxon>Pseudomonadati</taxon>
        <taxon>Campylobacterota</taxon>
        <taxon>Epsilonproteobacteria</taxon>
        <taxon>Campylobacterales</taxon>
        <taxon>Arcobacteraceae</taxon>
        <taxon>Arcobacter</taxon>
    </lineage>
</organism>
<accession>D5V0K6</accession>
<dbReference type="PROSITE" id="PS51257">
    <property type="entry name" value="PROKAR_LIPOPROTEIN"/>
    <property type="match status" value="1"/>
</dbReference>
<dbReference type="AlphaFoldDB" id="D5V0K6"/>
<dbReference type="KEGG" id="ant:Arnit_2166"/>
<evidence type="ECO:0000313" key="2">
    <source>
        <dbReference type="Proteomes" id="UP000000939"/>
    </source>
</evidence>
<proteinExistence type="predicted"/>
<protein>
    <recommendedName>
        <fullName evidence="3">Lipoprotein</fullName>
    </recommendedName>
</protein>
<dbReference type="RefSeq" id="WP_013135963.1">
    <property type="nucleotide sequence ID" value="NC_014166.1"/>
</dbReference>
<dbReference type="Proteomes" id="UP000000939">
    <property type="component" value="Chromosome"/>
</dbReference>
<keyword evidence="2" id="KW-1185">Reference proteome</keyword>
<gene>
    <name evidence="1" type="ordered locus">Arnit_2166</name>
</gene>
<evidence type="ECO:0000313" key="1">
    <source>
        <dbReference type="EMBL" id="ADG93818.1"/>
    </source>
</evidence>
<evidence type="ECO:0008006" key="3">
    <source>
        <dbReference type="Google" id="ProtNLM"/>
    </source>
</evidence>
<dbReference type="HOGENOM" id="CLU_1792471_0_0_7"/>
<dbReference type="OrthoDB" id="5345856at2"/>
<dbReference type="STRING" id="572480.Arnit_2166"/>
<sequence precursor="true">MNKLLQIFFIIAFSIFLIGCSLKNTSQVTPHNENQDLGKQLKDNNVYCYKYKKIMNYASNYIEKEFDEGYFLKNDIVGAKAQLFLVESSSPTVFAKNINTANNSYNSNYELAKKSNCDLSEFSISPLVKLKNRIKILEEKKDKK</sequence>
<dbReference type="EMBL" id="CP001999">
    <property type="protein sequence ID" value="ADG93818.1"/>
    <property type="molecule type" value="Genomic_DNA"/>
</dbReference>